<feature type="transmembrane region" description="Helical" evidence="1">
    <location>
        <begin position="237"/>
        <end position="258"/>
    </location>
</feature>
<feature type="transmembrane region" description="Helical" evidence="1">
    <location>
        <begin position="123"/>
        <end position="143"/>
    </location>
</feature>
<feature type="transmembrane region" description="Helical" evidence="1">
    <location>
        <begin position="155"/>
        <end position="180"/>
    </location>
</feature>
<keyword evidence="1" id="KW-0472">Membrane</keyword>
<dbReference type="AlphaFoldDB" id="A0AAF0I773"/>
<dbReference type="KEGG" id="vie:OL234_07340"/>
<name>A0AAF0I773_9ENTE</name>
<dbReference type="RefSeq" id="WP_275468598.1">
    <property type="nucleotide sequence ID" value="NZ_CP110232.1"/>
</dbReference>
<evidence type="ECO:0000313" key="3">
    <source>
        <dbReference type="Proteomes" id="UP001179647"/>
    </source>
</evidence>
<organism evidence="2 3">
    <name type="scientific">Vagococcus intermedius</name>
    <dbReference type="NCBI Taxonomy" id="2991418"/>
    <lineage>
        <taxon>Bacteria</taxon>
        <taxon>Bacillati</taxon>
        <taxon>Bacillota</taxon>
        <taxon>Bacilli</taxon>
        <taxon>Lactobacillales</taxon>
        <taxon>Enterococcaceae</taxon>
        <taxon>Vagococcus</taxon>
    </lineage>
</organism>
<keyword evidence="1" id="KW-1133">Transmembrane helix</keyword>
<feature type="transmembrane region" description="Helical" evidence="1">
    <location>
        <begin position="38"/>
        <end position="57"/>
    </location>
</feature>
<keyword evidence="3" id="KW-1185">Reference proteome</keyword>
<keyword evidence="1" id="KW-0812">Transmembrane</keyword>
<feature type="transmembrane region" description="Helical" evidence="1">
    <location>
        <begin position="187"/>
        <end position="206"/>
    </location>
</feature>
<dbReference type="Proteomes" id="UP001179647">
    <property type="component" value="Chromosome"/>
</dbReference>
<feature type="transmembrane region" description="Helical" evidence="1">
    <location>
        <begin position="64"/>
        <end position="81"/>
    </location>
</feature>
<sequence>MQKGLTSYQMKLVGVTLMVCDHIHQMFVMQGAPMYLTMLGRVVAPIFLFLSAEGYYYTHNKLAYLRNLLGGFWIMSSIQWFLPRLVPNDDIVITNNIFGTLFLTVLTMYGLDLFKKNQGKSRLVGSVLLLGIVGLGGLFLWLITQPGWLMPVALFSMVIPNIMFVEGNVIFVALGVWFYCFRGKKGLQVLGLGLVALVTTGFEFTHQLLTTNIQWMMIFSAIPIMLYNGQEGRKIKWFFYIFYPAHIVILYLLATYLVG</sequence>
<protein>
    <submittedName>
        <fullName evidence="2">Conjugal transfer protein TraX</fullName>
    </submittedName>
</protein>
<evidence type="ECO:0000256" key="1">
    <source>
        <dbReference type="SAM" id="Phobius"/>
    </source>
</evidence>
<dbReference type="InterPro" id="IPR008875">
    <property type="entry name" value="TraX"/>
</dbReference>
<feature type="transmembrane region" description="Helical" evidence="1">
    <location>
        <begin position="212"/>
        <end position="230"/>
    </location>
</feature>
<feature type="transmembrane region" description="Helical" evidence="1">
    <location>
        <begin position="93"/>
        <end position="111"/>
    </location>
</feature>
<dbReference type="Pfam" id="PF05857">
    <property type="entry name" value="TraX"/>
    <property type="match status" value="1"/>
</dbReference>
<reference evidence="2" key="1">
    <citation type="submission" date="2022-10" db="EMBL/GenBank/DDBJ databases">
        <title>Vagococcus sp. isolated from poultry meat.</title>
        <authorList>
            <person name="Johansson P."/>
            <person name="Bjorkroth J."/>
        </authorList>
    </citation>
    <scope>NUCLEOTIDE SEQUENCE</scope>
    <source>
        <strain evidence="2">STAA11</strain>
    </source>
</reference>
<accession>A0AAF0I773</accession>
<dbReference type="EMBL" id="CP110232">
    <property type="protein sequence ID" value="WEG72796.1"/>
    <property type="molecule type" value="Genomic_DNA"/>
</dbReference>
<gene>
    <name evidence="2" type="ORF">OL234_07340</name>
</gene>
<evidence type="ECO:0000313" key="2">
    <source>
        <dbReference type="EMBL" id="WEG72796.1"/>
    </source>
</evidence>
<proteinExistence type="predicted"/>